<dbReference type="OrthoDB" id="1904211at2"/>
<keyword evidence="1" id="KW-0805">Transcription regulation</keyword>
<keyword evidence="4" id="KW-0175">Coiled coil</keyword>
<evidence type="ECO:0000313" key="6">
    <source>
        <dbReference type="EMBL" id="TLS37185.1"/>
    </source>
</evidence>
<reference evidence="6 7" key="1">
    <citation type="submission" date="2019-04" db="EMBL/GenBank/DDBJ databases">
        <title>Bacillus caeni sp. nov., a bacterium isolated from mangrove sediment.</title>
        <authorList>
            <person name="Huang H."/>
            <person name="Mo K."/>
            <person name="Hu Y."/>
        </authorList>
    </citation>
    <scope>NUCLEOTIDE SEQUENCE [LARGE SCALE GENOMIC DNA]</scope>
    <source>
        <strain evidence="6 7">HB172195</strain>
    </source>
</reference>
<dbReference type="PANTHER" id="PTHR42756">
    <property type="entry name" value="TRANSCRIPTIONAL REGULATOR, MARR"/>
    <property type="match status" value="1"/>
</dbReference>
<dbReference type="EMBL" id="SWLG01000007">
    <property type="protein sequence ID" value="TLS37185.1"/>
    <property type="molecule type" value="Genomic_DNA"/>
</dbReference>
<organism evidence="6 7">
    <name type="scientific">Exobacillus caeni</name>
    <dbReference type="NCBI Taxonomy" id="2574798"/>
    <lineage>
        <taxon>Bacteria</taxon>
        <taxon>Bacillati</taxon>
        <taxon>Bacillota</taxon>
        <taxon>Bacilli</taxon>
        <taxon>Bacillales</taxon>
        <taxon>Guptibacillaceae</taxon>
        <taxon>Exobacillus</taxon>
    </lineage>
</organism>
<dbReference type="GO" id="GO:0003677">
    <property type="term" value="F:DNA binding"/>
    <property type="evidence" value="ECO:0007669"/>
    <property type="project" value="UniProtKB-KW"/>
</dbReference>
<dbReference type="PANTHER" id="PTHR42756:SF1">
    <property type="entry name" value="TRANSCRIPTIONAL REPRESSOR OF EMRAB OPERON"/>
    <property type="match status" value="1"/>
</dbReference>
<dbReference type="InterPro" id="IPR036388">
    <property type="entry name" value="WH-like_DNA-bd_sf"/>
</dbReference>
<sequence>MNSNKTFHEVHQIARLSSKVANDCLKEYGLYHAQWSILYCLMKNGQMIQTDIWRYLNVEAPTVTRTLTRLEESGWVVRKHGRDKRERLVELTDKAKELLPEIEKNVQRAEKRLLEKLTETEQLQLINLLKKINS</sequence>
<evidence type="ECO:0000256" key="1">
    <source>
        <dbReference type="ARBA" id="ARBA00023015"/>
    </source>
</evidence>
<dbReference type="RefSeq" id="WP_138126618.1">
    <property type="nucleotide sequence ID" value="NZ_SWLG01000007.1"/>
</dbReference>
<dbReference type="Proteomes" id="UP000308230">
    <property type="component" value="Unassembled WGS sequence"/>
</dbReference>
<dbReference type="Gene3D" id="1.10.10.10">
    <property type="entry name" value="Winged helix-like DNA-binding domain superfamily/Winged helix DNA-binding domain"/>
    <property type="match status" value="1"/>
</dbReference>
<dbReference type="PROSITE" id="PS50995">
    <property type="entry name" value="HTH_MARR_2"/>
    <property type="match status" value="1"/>
</dbReference>
<evidence type="ECO:0000313" key="7">
    <source>
        <dbReference type="Proteomes" id="UP000308230"/>
    </source>
</evidence>
<dbReference type="InterPro" id="IPR000835">
    <property type="entry name" value="HTH_MarR-typ"/>
</dbReference>
<dbReference type="AlphaFoldDB" id="A0A5R9FC11"/>
<evidence type="ECO:0000256" key="2">
    <source>
        <dbReference type="ARBA" id="ARBA00023125"/>
    </source>
</evidence>
<keyword evidence="2" id="KW-0238">DNA-binding</keyword>
<dbReference type="PRINTS" id="PR00598">
    <property type="entry name" value="HTHMARR"/>
</dbReference>
<evidence type="ECO:0000256" key="4">
    <source>
        <dbReference type="SAM" id="Coils"/>
    </source>
</evidence>
<dbReference type="Pfam" id="PF01047">
    <property type="entry name" value="MarR"/>
    <property type="match status" value="1"/>
</dbReference>
<keyword evidence="7" id="KW-1185">Reference proteome</keyword>
<evidence type="ECO:0000259" key="5">
    <source>
        <dbReference type="PROSITE" id="PS50995"/>
    </source>
</evidence>
<name>A0A5R9FC11_9BACL</name>
<proteinExistence type="predicted"/>
<feature type="domain" description="HTH marR-type" evidence="5">
    <location>
        <begin position="3"/>
        <end position="134"/>
    </location>
</feature>
<keyword evidence="3" id="KW-0804">Transcription</keyword>
<dbReference type="GO" id="GO:0003700">
    <property type="term" value="F:DNA-binding transcription factor activity"/>
    <property type="evidence" value="ECO:0007669"/>
    <property type="project" value="InterPro"/>
</dbReference>
<dbReference type="InterPro" id="IPR036390">
    <property type="entry name" value="WH_DNA-bd_sf"/>
</dbReference>
<gene>
    <name evidence="6" type="ORF">FCL54_11705</name>
</gene>
<dbReference type="SUPFAM" id="SSF46785">
    <property type="entry name" value="Winged helix' DNA-binding domain"/>
    <property type="match status" value="1"/>
</dbReference>
<evidence type="ECO:0000256" key="3">
    <source>
        <dbReference type="ARBA" id="ARBA00023163"/>
    </source>
</evidence>
<feature type="coiled-coil region" evidence="4">
    <location>
        <begin position="92"/>
        <end position="119"/>
    </location>
</feature>
<dbReference type="SMART" id="SM00347">
    <property type="entry name" value="HTH_MARR"/>
    <property type="match status" value="1"/>
</dbReference>
<accession>A0A5R9FC11</accession>
<comment type="caution">
    <text evidence="6">The sequence shown here is derived from an EMBL/GenBank/DDBJ whole genome shotgun (WGS) entry which is preliminary data.</text>
</comment>
<protein>
    <submittedName>
        <fullName evidence="6">MarR family transcriptional regulator</fullName>
    </submittedName>
</protein>